<dbReference type="RefSeq" id="WP_009849641.1">
    <property type="nucleotide sequence ID" value="NZ_DS022294.1"/>
</dbReference>
<feature type="short sequence motif" description="DGA/G" evidence="4">
    <location>
        <begin position="169"/>
        <end position="171"/>
    </location>
</feature>
<evidence type="ECO:0000256" key="2">
    <source>
        <dbReference type="ARBA" id="ARBA00022963"/>
    </source>
</evidence>
<protein>
    <recommendedName>
        <fullName evidence="5">PNPLA domain-containing protein</fullName>
    </recommendedName>
</protein>
<feature type="short sequence motif" description="GXSXG" evidence="4">
    <location>
        <begin position="41"/>
        <end position="45"/>
    </location>
</feature>
<dbReference type="Gene3D" id="3.40.1090.10">
    <property type="entry name" value="Cytosolic phospholipase A2 catalytic domain"/>
    <property type="match status" value="2"/>
</dbReference>
<dbReference type="CDD" id="cd07210">
    <property type="entry name" value="Pat_hypo_W_succinogenes_WS1459_like"/>
    <property type="match status" value="1"/>
</dbReference>
<dbReference type="OrthoDB" id="5290098at2"/>
<dbReference type="eggNOG" id="COG1752">
    <property type="taxonomic scope" value="Bacteria"/>
</dbReference>
<evidence type="ECO:0000256" key="3">
    <source>
        <dbReference type="ARBA" id="ARBA00023098"/>
    </source>
</evidence>
<comment type="caution">
    <text evidence="6">The sequence shown here is derived from an EMBL/GenBank/DDBJ whole genome shotgun (WGS) entry which is preliminary data.</text>
</comment>
<dbReference type="InterPro" id="IPR002641">
    <property type="entry name" value="PNPLA_dom"/>
</dbReference>
<dbReference type="InterPro" id="IPR016035">
    <property type="entry name" value="Acyl_Trfase/lysoPLipase"/>
</dbReference>
<name>Q0F1L3_9PROT</name>
<dbReference type="SUPFAM" id="SSF52151">
    <property type="entry name" value="FabD/lysophospholipase-like"/>
    <property type="match status" value="1"/>
</dbReference>
<dbReference type="EMBL" id="AATS01000003">
    <property type="protein sequence ID" value="EAU55178.1"/>
    <property type="molecule type" value="Genomic_DNA"/>
</dbReference>
<accession>Q0F1L3</accession>
<gene>
    <name evidence="6" type="ORF">SPV1_10616</name>
</gene>
<evidence type="ECO:0000256" key="1">
    <source>
        <dbReference type="ARBA" id="ARBA00022801"/>
    </source>
</evidence>
<feature type="active site" description="Nucleophile" evidence="4">
    <location>
        <position position="43"/>
    </location>
</feature>
<evidence type="ECO:0000313" key="7">
    <source>
        <dbReference type="Proteomes" id="UP000005297"/>
    </source>
</evidence>
<dbReference type="HOGENOM" id="CLU_885093_0_0_0"/>
<dbReference type="GO" id="GO:0016787">
    <property type="term" value="F:hydrolase activity"/>
    <property type="evidence" value="ECO:0007669"/>
    <property type="project" value="UniProtKB-UniRule"/>
</dbReference>
<dbReference type="Pfam" id="PF01734">
    <property type="entry name" value="Patatin"/>
    <property type="match status" value="1"/>
</dbReference>
<sequence length="314" mass="34019">MGESIRTGLVLSAGGVRGVYAHSGFMQALAGMDIQLSAVAGCSAGALVGGIHASGTPLEQWLEALAHMERKHFWRPGSWRRALMELMLHRGRTFTGIATTDDALDFCRRNIAVDSFEACRIPFHTIATSLTTGEKQMFSAGDLALGIAASSTVPLLYQPVEIEGIFYCDGGVIDLGPTDAICCRHELDVLIVHHVATRTRGFRGIDATEQDGWPILEIIDTLLFRNRPWYLSDLPLTFRRCPCGCKALIVVLEPSLPELPWPQTEHGPDVQAAAKSQTEELLAPYLETLRLNPSALFGEVLPPATPGMGGGCHC</sequence>
<dbReference type="PANTHER" id="PTHR14226">
    <property type="entry name" value="NEUROPATHY TARGET ESTERASE/SWISS CHEESE D.MELANOGASTER"/>
    <property type="match status" value="1"/>
</dbReference>
<keyword evidence="3 4" id="KW-0443">Lipid metabolism</keyword>
<keyword evidence="2 4" id="KW-0442">Lipid degradation</keyword>
<dbReference type="PANTHER" id="PTHR14226:SF29">
    <property type="entry name" value="NEUROPATHY TARGET ESTERASE SWS"/>
    <property type="match status" value="1"/>
</dbReference>
<keyword evidence="7" id="KW-1185">Reference proteome</keyword>
<keyword evidence="1 4" id="KW-0378">Hydrolase</keyword>
<organism evidence="6 7">
    <name type="scientific">Mariprofundus ferrooxydans PV-1</name>
    <dbReference type="NCBI Taxonomy" id="314345"/>
    <lineage>
        <taxon>Bacteria</taxon>
        <taxon>Pseudomonadati</taxon>
        <taxon>Pseudomonadota</taxon>
        <taxon>Candidatius Mariprofundia</taxon>
        <taxon>Mariprofundales</taxon>
        <taxon>Mariprofundaceae</taxon>
        <taxon>Mariprofundus</taxon>
    </lineage>
</organism>
<dbReference type="InterPro" id="IPR050301">
    <property type="entry name" value="NTE"/>
</dbReference>
<evidence type="ECO:0000259" key="5">
    <source>
        <dbReference type="PROSITE" id="PS51635"/>
    </source>
</evidence>
<dbReference type="AlphaFoldDB" id="Q0F1L3"/>
<evidence type="ECO:0000313" key="6">
    <source>
        <dbReference type="EMBL" id="EAU55178.1"/>
    </source>
</evidence>
<feature type="active site" description="Proton acceptor" evidence="4">
    <location>
        <position position="169"/>
    </location>
</feature>
<feature type="domain" description="PNPLA" evidence="5">
    <location>
        <begin position="9"/>
        <end position="182"/>
    </location>
</feature>
<dbReference type="PROSITE" id="PS51635">
    <property type="entry name" value="PNPLA"/>
    <property type="match status" value="1"/>
</dbReference>
<reference evidence="6 7" key="1">
    <citation type="submission" date="2006-09" db="EMBL/GenBank/DDBJ databases">
        <authorList>
            <person name="Emerson D."/>
            <person name="Ferriera S."/>
            <person name="Johnson J."/>
            <person name="Kravitz S."/>
            <person name="Halpern A."/>
            <person name="Remington K."/>
            <person name="Beeson K."/>
            <person name="Tran B."/>
            <person name="Rogers Y.-H."/>
            <person name="Friedman R."/>
            <person name="Venter J.C."/>
        </authorList>
    </citation>
    <scope>NUCLEOTIDE SEQUENCE [LARGE SCALE GENOMIC DNA]</scope>
    <source>
        <strain evidence="6 7">PV-1</strain>
    </source>
</reference>
<dbReference type="GO" id="GO:0016042">
    <property type="term" value="P:lipid catabolic process"/>
    <property type="evidence" value="ECO:0007669"/>
    <property type="project" value="UniProtKB-UniRule"/>
</dbReference>
<proteinExistence type="predicted"/>
<dbReference type="Proteomes" id="UP000005297">
    <property type="component" value="Unassembled WGS sequence"/>
</dbReference>
<dbReference type="InParanoid" id="Q0F1L3"/>
<evidence type="ECO:0000256" key="4">
    <source>
        <dbReference type="PROSITE-ProRule" id="PRU01161"/>
    </source>
</evidence>
<comment type="caution">
    <text evidence="4">Lacks conserved residue(s) required for the propagation of feature annotation.</text>
</comment>